<dbReference type="OrthoDB" id="887201at2"/>
<dbReference type="EMBL" id="RXOF01000011">
    <property type="protein sequence ID" value="RTQ47867.1"/>
    <property type="molecule type" value="Genomic_DNA"/>
</dbReference>
<evidence type="ECO:0000313" key="2">
    <source>
        <dbReference type="Proteomes" id="UP000282184"/>
    </source>
</evidence>
<dbReference type="AlphaFoldDB" id="A0A431TZH7"/>
<dbReference type="RefSeq" id="WP_126694625.1">
    <property type="nucleotide sequence ID" value="NZ_RXOF01000011.1"/>
</dbReference>
<accession>A0A431TZH7</accession>
<gene>
    <name evidence="1" type="ORF">EJV47_18280</name>
</gene>
<keyword evidence="2" id="KW-1185">Reference proteome</keyword>
<sequence length="87" mass="9481">MMFAAIERTLGQLLYRDLWTPTPAAPLPLTFRALGMSELDLHLLLFELQMSHGAVYPAESVGLDDALHYLVALTAVLIPPATHPQAG</sequence>
<proteinExistence type="predicted"/>
<comment type="caution">
    <text evidence="1">The sequence shown here is derived from an EMBL/GenBank/DDBJ whole genome shotgun (WGS) entry which is preliminary data.</text>
</comment>
<name>A0A431TZH7_9BACT</name>
<reference evidence="1 2" key="1">
    <citation type="submission" date="2018-12" db="EMBL/GenBank/DDBJ databases">
        <title>Hymenobacter gummosus sp. nov., isolated from a spring.</title>
        <authorList>
            <person name="Nie L."/>
        </authorList>
    </citation>
    <scope>NUCLEOTIDE SEQUENCE [LARGE SCALE GENOMIC DNA]</scope>
    <source>
        <strain evidence="1 2">KCTC 52166</strain>
    </source>
</reference>
<organism evidence="1 2">
    <name type="scientific">Hymenobacter gummosus</name>
    <dbReference type="NCBI Taxonomy" id="1776032"/>
    <lineage>
        <taxon>Bacteria</taxon>
        <taxon>Pseudomonadati</taxon>
        <taxon>Bacteroidota</taxon>
        <taxon>Cytophagia</taxon>
        <taxon>Cytophagales</taxon>
        <taxon>Hymenobacteraceae</taxon>
        <taxon>Hymenobacter</taxon>
    </lineage>
</organism>
<protein>
    <submittedName>
        <fullName evidence="1">Uncharacterized protein</fullName>
    </submittedName>
</protein>
<evidence type="ECO:0000313" key="1">
    <source>
        <dbReference type="EMBL" id="RTQ47867.1"/>
    </source>
</evidence>
<dbReference type="Proteomes" id="UP000282184">
    <property type="component" value="Unassembled WGS sequence"/>
</dbReference>